<protein>
    <submittedName>
        <fullName evidence="1">Uncharacterized protein</fullName>
    </submittedName>
</protein>
<evidence type="ECO:0000313" key="2">
    <source>
        <dbReference type="Proteomes" id="UP000050343"/>
    </source>
</evidence>
<gene>
    <name evidence="1" type="ORF">IA54_014435</name>
</gene>
<dbReference type="Proteomes" id="UP000050343">
    <property type="component" value="Unassembled WGS sequence"/>
</dbReference>
<organism evidence="1 2">
    <name type="scientific">Xanthomonas phaseoli pv. syngonii LMG 9055</name>
    <dbReference type="NCBI Taxonomy" id="1437878"/>
    <lineage>
        <taxon>Bacteria</taxon>
        <taxon>Pseudomonadati</taxon>
        <taxon>Pseudomonadota</taxon>
        <taxon>Gammaproteobacteria</taxon>
        <taxon>Lysobacterales</taxon>
        <taxon>Lysobacteraceae</taxon>
        <taxon>Xanthomonas</taxon>
    </lineage>
</organism>
<evidence type="ECO:0000313" key="1">
    <source>
        <dbReference type="EMBL" id="OQP73061.1"/>
    </source>
</evidence>
<reference evidence="1 2" key="1">
    <citation type="journal article" date="2016" name="Plant Pathol.">
        <title>Genetic characterization of strains named as Xanthomonas axonopodis pv. dieffenbachiae leads to a taxonomic revision of the X. axonopodis species complex.</title>
        <authorList>
            <person name="Constantin E.C."/>
            <person name="Cleenwerck I."/>
            <person name="Maes M."/>
            <person name="Baeyen S."/>
            <person name="Van Malderghem C."/>
            <person name="De Vos P."/>
            <person name="Cottyn B."/>
        </authorList>
    </citation>
    <scope>NUCLEOTIDE SEQUENCE [LARGE SCALE GENOMIC DNA]</scope>
    <source>
        <strain evidence="2">LMG9055</strain>
    </source>
</reference>
<comment type="caution">
    <text evidence="1">The sequence shown here is derived from an EMBL/GenBank/DDBJ whole genome shotgun (WGS) entry which is preliminary data.</text>
</comment>
<dbReference type="AlphaFoldDB" id="A0A1V9GQV1"/>
<reference evidence="1 2" key="2">
    <citation type="journal article" date="2017" name="Plant Pathol.">
        <title>Pathogenicity and virulence gene content of Xanthomonas strains infecting Araceae, formerly known as Xanthomonas axonopodis pv. dieffenbachiae.</title>
        <authorList>
            <person name="Constantin E.C."/>
            <person name="Haegeman A."/>
            <person name="Van Vaerenbergh J."/>
            <person name="Baeyen S."/>
            <person name="Van Malderghem C."/>
            <person name="Maes M."/>
            <person name="Cottyn B."/>
        </authorList>
    </citation>
    <scope>NUCLEOTIDE SEQUENCE [LARGE SCALE GENOMIC DNA]</scope>
    <source>
        <strain evidence="2">LMG9055</strain>
    </source>
</reference>
<sequence length="148" mass="16921">MGDTSLFLGDHLTRFQFDWIPAVPEKNIPKNVLLTFETVSGDISAWAIGRPLVERLIEDLRREMPKQGHLITSLSKEIRDYLSLPLLQSDKVVWLASQIKTPQVIHLMVHPTHYAMDVSCPNEEARRISLSPAMTVVFKAQLEEMRDN</sequence>
<name>A0A1V9GQV1_9XANT</name>
<dbReference type="EMBL" id="JPUO02000233">
    <property type="protein sequence ID" value="OQP73061.1"/>
    <property type="molecule type" value="Genomic_DNA"/>
</dbReference>
<proteinExistence type="predicted"/>
<accession>A0A1V9GQV1</accession>